<accession>A0A0J7MZ94</accession>
<dbReference type="OrthoDB" id="8069008at2759"/>
<keyword evidence="3" id="KW-1185">Reference proteome</keyword>
<dbReference type="AlphaFoldDB" id="A0A0J7MZ94"/>
<dbReference type="STRING" id="67767.A0A0J7MZ94"/>
<organism evidence="2 3">
    <name type="scientific">Lasius niger</name>
    <name type="common">Black garden ant</name>
    <dbReference type="NCBI Taxonomy" id="67767"/>
    <lineage>
        <taxon>Eukaryota</taxon>
        <taxon>Metazoa</taxon>
        <taxon>Ecdysozoa</taxon>
        <taxon>Arthropoda</taxon>
        <taxon>Hexapoda</taxon>
        <taxon>Insecta</taxon>
        <taxon>Pterygota</taxon>
        <taxon>Neoptera</taxon>
        <taxon>Endopterygota</taxon>
        <taxon>Hymenoptera</taxon>
        <taxon>Apocrita</taxon>
        <taxon>Aculeata</taxon>
        <taxon>Formicoidea</taxon>
        <taxon>Formicidae</taxon>
        <taxon>Formicinae</taxon>
        <taxon>Lasius</taxon>
        <taxon>Lasius</taxon>
    </lineage>
</organism>
<dbReference type="PaxDb" id="67767-A0A0J7MZ94"/>
<gene>
    <name evidence="2" type="ORF">RF55_15465</name>
</gene>
<proteinExistence type="predicted"/>
<name>A0A0J7MZ94_LASNI</name>
<feature type="region of interest" description="Disordered" evidence="1">
    <location>
        <begin position="1"/>
        <end position="51"/>
    </location>
</feature>
<evidence type="ECO:0000313" key="3">
    <source>
        <dbReference type="Proteomes" id="UP000036403"/>
    </source>
</evidence>
<sequence>MENSKPEEAEQEKTSTQDTEQTHKEETQSEVNDEDTESDQEHLRRSERKTKRPSYLTDYCVLALQGEAFIDNVPQDFEDIKTREDKEDWYRAVDEELSAIRLNNTWILTELPKGKKAIGSKWIFKQNMTELEKCVTRQGLS</sequence>
<evidence type="ECO:0000313" key="2">
    <source>
        <dbReference type="EMBL" id="KMQ85780.1"/>
    </source>
</evidence>
<evidence type="ECO:0000256" key="1">
    <source>
        <dbReference type="SAM" id="MobiDB-lite"/>
    </source>
</evidence>
<dbReference type="Proteomes" id="UP000036403">
    <property type="component" value="Unassembled WGS sequence"/>
</dbReference>
<protein>
    <submittedName>
        <fullName evidence="2">Gag-pol polyprotein</fullName>
    </submittedName>
</protein>
<feature type="compositionally biased region" description="Basic and acidic residues" evidence="1">
    <location>
        <begin position="1"/>
        <end position="27"/>
    </location>
</feature>
<comment type="caution">
    <text evidence="2">The sequence shown here is derived from an EMBL/GenBank/DDBJ whole genome shotgun (WGS) entry which is preliminary data.</text>
</comment>
<reference evidence="2 3" key="1">
    <citation type="submission" date="2015-04" db="EMBL/GenBank/DDBJ databases">
        <title>Lasius niger genome sequencing.</title>
        <authorList>
            <person name="Konorov E.A."/>
            <person name="Nikitin M.A."/>
            <person name="Kirill M.V."/>
            <person name="Chang P."/>
        </authorList>
    </citation>
    <scope>NUCLEOTIDE SEQUENCE [LARGE SCALE GENOMIC DNA]</scope>
    <source>
        <tissue evidence="2">Whole</tissue>
    </source>
</reference>
<dbReference type="EMBL" id="LBMM01013161">
    <property type="protein sequence ID" value="KMQ85780.1"/>
    <property type="molecule type" value="Genomic_DNA"/>
</dbReference>